<proteinExistence type="predicted"/>
<feature type="transmembrane region" description="Helical" evidence="1">
    <location>
        <begin position="60"/>
        <end position="81"/>
    </location>
</feature>
<feature type="transmembrane region" description="Helical" evidence="1">
    <location>
        <begin position="35"/>
        <end position="54"/>
    </location>
</feature>
<evidence type="ECO:0000256" key="1">
    <source>
        <dbReference type="SAM" id="Phobius"/>
    </source>
</evidence>
<comment type="caution">
    <text evidence="2">The sequence shown here is derived from an EMBL/GenBank/DDBJ whole genome shotgun (WGS) entry which is preliminary data.</text>
</comment>
<dbReference type="Proteomes" id="UP000095767">
    <property type="component" value="Unassembled WGS sequence"/>
</dbReference>
<sequence length="196" mass="20168">MAYAPQAGEPEVMIGPRARPHGPVLNHLQRRFLHAGRILVAGGWLVLTCAIGNRDVNPEHALVGLTLLLLGAFLIMLSPVANRFQGAARAGAAVADAVLCSTTRRCSAASTTASVLRAGCILVAGGWLVLTHTTIGNGSANAEHALAGFLLLLLGVLLIALPPVANRFPGPARVGAALADAVLLVVVVFRFQPGGN</sequence>
<dbReference type="EMBL" id="LWDX02023932">
    <property type="protein sequence ID" value="OEL31203.1"/>
    <property type="molecule type" value="Genomic_DNA"/>
</dbReference>
<feature type="transmembrane region" description="Helical" evidence="1">
    <location>
        <begin position="172"/>
        <end position="191"/>
    </location>
</feature>
<evidence type="ECO:0000313" key="3">
    <source>
        <dbReference type="Proteomes" id="UP000095767"/>
    </source>
</evidence>
<keyword evidence="3" id="KW-1185">Reference proteome</keyword>
<name>A0A1E5W1D3_9POAL</name>
<keyword evidence="1" id="KW-0812">Transmembrane</keyword>
<evidence type="ECO:0000313" key="2">
    <source>
        <dbReference type="EMBL" id="OEL31203.1"/>
    </source>
</evidence>
<accession>A0A1E5W1D3</accession>
<keyword evidence="1" id="KW-0472">Membrane</keyword>
<keyword evidence="1" id="KW-1133">Transmembrane helix</keyword>
<feature type="transmembrane region" description="Helical" evidence="1">
    <location>
        <begin position="114"/>
        <end position="133"/>
    </location>
</feature>
<reference evidence="2 3" key="1">
    <citation type="submission" date="2016-09" db="EMBL/GenBank/DDBJ databases">
        <title>The draft genome of Dichanthelium oligosanthes: A C3 panicoid grass species.</title>
        <authorList>
            <person name="Studer A.J."/>
            <person name="Schnable J.C."/>
            <person name="Brutnell T.P."/>
        </authorList>
    </citation>
    <scope>NUCLEOTIDE SEQUENCE [LARGE SCALE GENOMIC DNA]</scope>
    <source>
        <strain evidence="3">cv. Kellogg 1175</strain>
        <tissue evidence="2">Leaf</tissue>
    </source>
</reference>
<organism evidence="2 3">
    <name type="scientific">Dichanthelium oligosanthes</name>
    <dbReference type="NCBI Taxonomy" id="888268"/>
    <lineage>
        <taxon>Eukaryota</taxon>
        <taxon>Viridiplantae</taxon>
        <taxon>Streptophyta</taxon>
        <taxon>Embryophyta</taxon>
        <taxon>Tracheophyta</taxon>
        <taxon>Spermatophyta</taxon>
        <taxon>Magnoliopsida</taxon>
        <taxon>Liliopsida</taxon>
        <taxon>Poales</taxon>
        <taxon>Poaceae</taxon>
        <taxon>PACMAD clade</taxon>
        <taxon>Panicoideae</taxon>
        <taxon>Panicodae</taxon>
        <taxon>Paniceae</taxon>
        <taxon>Dichantheliinae</taxon>
        <taxon>Dichanthelium</taxon>
    </lineage>
</organism>
<feature type="transmembrane region" description="Helical" evidence="1">
    <location>
        <begin position="145"/>
        <end position="165"/>
    </location>
</feature>
<dbReference type="AlphaFoldDB" id="A0A1E5W1D3"/>
<gene>
    <name evidence="2" type="ORF">BAE44_0007784</name>
</gene>
<protein>
    <submittedName>
        <fullName evidence="2">Uncharacterized protein</fullName>
    </submittedName>
</protein>